<evidence type="ECO:0000313" key="1">
    <source>
        <dbReference type="EMBL" id="SHM91984.1"/>
    </source>
</evidence>
<dbReference type="InterPro" id="IPR004304">
    <property type="entry name" value="FmdA_AmdA"/>
</dbReference>
<dbReference type="STRING" id="134849.SAMN05443668_102181"/>
<gene>
    <name evidence="1" type="ORF">SAMN05443668_102181</name>
</gene>
<dbReference type="RefSeq" id="WP_073253460.1">
    <property type="nucleotide sequence ID" value="NZ_FRCS01000002.1"/>
</dbReference>
<dbReference type="Gene3D" id="2.60.120.580">
    <property type="entry name" value="Acetamidase/Formamidase-like domains"/>
    <property type="match status" value="2"/>
</dbReference>
<dbReference type="EMBL" id="FRCS01000002">
    <property type="protein sequence ID" value="SHM91984.1"/>
    <property type="molecule type" value="Genomic_DNA"/>
</dbReference>
<dbReference type="Proteomes" id="UP000184440">
    <property type="component" value="Unassembled WGS sequence"/>
</dbReference>
<sequence length="368" mass="39039">MTLQARQGRISGDHYLETTPETALWGFLPNRTNRPALSVESGAVVTVDTLSHEGILEDQGRDPVAYLAGFGVKADEVLEDSRVFAASDIAHDYDDGPHVVTGPIAVAGAEPGDLLRVDVLDLAIRAPYGFISNRHGYGALPGEFPEGTVRREDAGVLDPAGYGSNIHFTDVTESGGVLYGNLRFGEGRGVRFPLRPFLGLMGVAIDTDEPVPSVPPGDHGGNMDVNELQAGSSLYLPVQTPGALFYAGDPHYAQGDGEVALTALEAPLRATLRLTVLKDAEARAAVGLVNAPFVETDTHWIPVGMDPDLNEAMKKAVRRAVSFLELTQGLPRATALAYLSAAGDFEVSQVVDAVKGVHCMIRKADFGA</sequence>
<dbReference type="Gene3D" id="3.10.28.20">
    <property type="entry name" value="Acetamidase/Formamidase-like domains"/>
    <property type="match status" value="1"/>
</dbReference>
<dbReference type="PANTHER" id="PTHR31891:SF1">
    <property type="entry name" value="FORMAMIDASE C869.04-RELATED"/>
    <property type="match status" value="1"/>
</dbReference>
<dbReference type="GO" id="GO:0016811">
    <property type="term" value="F:hydrolase activity, acting on carbon-nitrogen (but not peptide) bonds, in linear amides"/>
    <property type="evidence" value="ECO:0007669"/>
    <property type="project" value="InterPro"/>
</dbReference>
<reference evidence="1 2" key="1">
    <citation type="submission" date="2016-11" db="EMBL/GenBank/DDBJ databases">
        <authorList>
            <person name="Jaros S."/>
            <person name="Januszkiewicz K."/>
            <person name="Wedrychowicz H."/>
        </authorList>
    </citation>
    <scope>NUCLEOTIDE SEQUENCE [LARGE SCALE GENOMIC DNA]</scope>
    <source>
        <strain evidence="1 2">DSM 46144</strain>
    </source>
</reference>
<dbReference type="OrthoDB" id="9785236at2"/>
<protein>
    <submittedName>
        <fullName evidence="1">Acetamidase/formamidase</fullName>
    </submittedName>
</protein>
<proteinExistence type="predicted"/>
<organism evidence="1 2">
    <name type="scientific">Cryptosporangium aurantiacum</name>
    <dbReference type="NCBI Taxonomy" id="134849"/>
    <lineage>
        <taxon>Bacteria</taxon>
        <taxon>Bacillati</taxon>
        <taxon>Actinomycetota</taxon>
        <taxon>Actinomycetes</taxon>
        <taxon>Cryptosporangiales</taxon>
        <taxon>Cryptosporangiaceae</taxon>
        <taxon>Cryptosporangium</taxon>
    </lineage>
</organism>
<keyword evidence="2" id="KW-1185">Reference proteome</keyword>
<dbReference type="PANTHER" id="PTHR31891">
    <property type="entry name" value="FORMAMIDASE C869.04-RELATED"/>
    <property type="match status" value="1"/>
</dbReference>
<name>A0A1M7MM20_9ACTN</name>
<dbReference type="SUPFAM" id="SSF141130">
    <property type="entry name" value="Acetamidase/Formamidase-like"/>
    <property type="match status" value="1"/>
</dbReference>
<evidence type="ECO:0000313" key="2">
    <source>
        <dbReference type="Proteomes" id="UP000184440"/>
    </source>
</evidence>
<dbReference type="Pfam" id="PF03069">
    <property type="entry name" value="FmdA_AmdA"/>
    <property type="match status" value="2"/>
</dbReference>
<accession>A0A1M7MM20</accession>
<dbReference type="AlphaFoldDB" id="A0A1M7MM20"/>